<evidence type="ECO:0000313" key="1">
    <source>
        <dbReference type="EMBL" id="DAF59799.1"/>
    </source>
</evidence>
<dbReference type="EMBL" id="BK032777">
    <property type="protein sequence ID" value="DAF59799.1"/>
    <property type="molecule type" value="Genomic_DNA"/>
</dbReference>
<protein>
    <submittedName>
        <fullName evidence="1">Uncharacterized protein</fullName>
    </submittedName>
</protein>
<organism evidence="1">
    <name type="scientific">Siphoviridae sp. ct47y1</name>
    <dbReference type="NCBI Taxonomy" id="2827775"/>
    <lineage>
        <taxon>Viruses</taxon>
        <taxon>Duplodnaviria</taxon>
        <taxon>Heunggongvirae</taxon>
        <taxon>Uroviricota</taxon>
        <taxon>Caudoviricetes</taxon>
    </lineage>
</organism>
<proteinExistence type="predicted"/>
<reference evidence="1" key="1">
    <citation type="journal article" date="2021" name="Proc. Natl. Acad. Sci. U.S.A.">
        <title>A Catalog of Tens of Thousands of Viruses from Human Metagenomes Reveals Hidden Associations with Chronic Diseases.</title>
        <authorList>
            <person name="Tisza M.J."/>
            <person name="Buck C.B."/>
        </authorList>
    </citation>
    <scope>NUCLEOTIDE SEQUENCE</scope>
    <source>
        <strain evidence="1">Ct47y1</strain>
    </source>
</reference>
<sequence>MTSRSYLNHKLKVIMKNHCCINTIPHRHNNSHNSYTNTKGIPTESFIGNTVYLAMNNNYMSRMDRIGKKSY</sequence>
<name>A0A8S5T9Z7_9CAUD</name>
<accession>A0A8S5T9Z7</accession>